<proteinExistence type="predicted"/>
<feature type="transmembrane region" description="Helical" evidence="6">
    <location>
        <begin position="109"/>
        <end position="127"/>
    </location>
</feature>
<feature type="domain" description="PhoU" evidence="7">
    <location>
        <begin position="342"/>
        <end position="423"/>
    </location>
</feature>
<keyword evidence="4 6" id="KW-1133">Transmembrane helix</keyword>
<dbReference type="InterPro" id="IPR038078">
    <property type="entry name" value="PhoU-like_sf"/>
</dbReference>
<dbReference type="GO" id="GO:0044341">
    <property type="term" value="P:sodium-dependent phosphate transport"/>
    <property type="evidence" value="ECO:0007669"/>
    <property type="project" value="InterPro"/>
</dbReference>
<accession>C8VWW6</accession>
<protein>
    <submittedName>
        <fullName evidence="8">Na/Pi-cotransporter II-related protein</fullName>
    </submittedName>
</protein>
<dbReference type="NCBIfam" id="TIGR00704">
    <property type="entry name" value="NaPi_cotrn_rel"/>
    <property type="match status" value="1"/>
</dbReference>
<reference evidence="8 9" key="1">
    <citation type="journal article" date="2009" name="Stand. Genomic Sci.">
        <title>Complete genome sequence of Desulfotomaculum acetoxidans type strain (5575).</title>
        <authorList>
            <person name="Spring S."/>
            <person name="Lapidus A."/>
            <person name="Schroder M."/>
            <person name="Gleim D."/>
            <person name="Sims D."/>
            <person name="Meincke L."/>
            <person name="Glavina Del Rio T."/>
            <person name="Tice H."/>
            <person name="Copeland A."/>
            <person name="Cheng J.F."/>
            <person name="Lucas S."/>
            <person name="Chen F."/>
            <person name="Nolan M."/>
            <person name="Bruce D."/>
            <person name="Goodwin L."/>
            <person name="Pitluck S."/>
            <person name="Ivanova N."/>
            <person name="Mavromatis K."/>
            <person name="Mikhailova N."/>
            <person name="Pati A."/>
            <person name="Chen A."/>
            <person name="Palaniappan K."/>
            <person name="Land M."/>
            <person name="Hauser L."/>
            <person name="Chang Y.J."/>
            <person name="Jeffries C.D."/>
            <person name="Chain P."/>
            <person name="Saunders E."/>
            <person name="Brettin T."/>
            <person name="Detter J.C."/>
            <person name="Goker M."/>
            <person name="Bristow J."/>
            <person name="Eisen J.A."/>
            <person name="Markowitz V."/>
            <person name="Hugenholtz P."/>
            <person name="Kyrpides N.C."/>
            <person name="Klenk H.P."/>
            <person name="Han C."/>
        </authorList>
    </citation>
    <scope>NUCLEOTIDE SEQUENCE [LARGE SCALE GENOMIC DNA]</scope>
    <source>
        <strain evidence="9">ATCC 49208 / DSM 771 / VKM B-1644</strain>
    </source>
</reference>
<keyword evidence="9" id="KW-1185">Reference proteome</keyword>
<evidence type="ECO:0000256" key="4">
    <source>
        <dbReference type="ARBA" id="ARBA00022989"/>
    </source>
</evidence>
<dbReference type="PANTHER" id="PTHR10010">
    <property type="entry name" value="SOLUTE CARRIER FAMILY 34 SODIUM PHOSPHATE , MEMBER 2-RELATED"/>
    <property type="match status" value="1"/>
</dbReference>
<feature type="transmembrane region" description="Helical" evidence="6">
    <location>
        <begin position="50"/>
        <end position="73"/>
    </location>
</feature>
<feature type="transmembrane region" description="Helical" evidence="6">
    <location>
        <begin position="212"/>
        <end position="233"/>
    </location>
</feature>
<evidence type="ECO:0000256" key="6">
    <source>
        <dbReference type="SAM" id="Phobius"/>
    </source>
</evidence>
<dbReference type="AlphaFoldDB" id="C8VWW6"/>
<gene>
    <name evidence="8" type="ordered locus">Dtox_1685</name>
</gene>
<evidence type="ECO:0000256" key="1">
    <source>
        <dbReference type="ARBA" id="ARBA00004651"/>
    </source>
</evidence>
<feature type="domain" description="PhoU" evidence="7">
    <location>
        <begin position="447"/>
        <end position="532"/>
    </location>
</feature>
<feature type="transmembrane region" description="Helical" evidence="6">
    <location>
        <begin position="134"/>
        <end position="156"/>
    </location>
</feature>
<evidence type="ECO:0000313" key="9">
    <source>
        <dbReference type="Proteomes" id="UP000002217"/>
    </source>
</evidence>
<dbReference type="InterPro" id="IPR026022">
    <property type="entry name" value="PhoU_dom"/>
</dbReference>
<dbReference type="InterPro" id="IPR003841">
    <property type="entry name" value="Na/Pi_transpt"/>
</dbReference>
<dbReference type="OrthoDB" id="9763003at2"/>
<dbReference type="InterPro" id="IPR004633">
    <property type="entry name" value="NaPi_cotrn-rel/YqeW-like"/>
</dbReference>
<dbReference type="SUPFAM" id="SSF109755">
    <property type="entry name" value="PhoU-like"/>
    <property type="match status" value="1"/>
</dbReference>
<name>C8VWW6_DESAS</name>
<evidence type="ECO:0000256" key="3">
    <source>
        <dbReference type="ARBA" id="ARBA00022692"/>
    </source>
</evidence>
<dbReference type="EMBL" id="CP001720">
    <property type="protein sequence ID" value="ACV62542.1"/>
    <property type="molecule type" value="Genomic_DNA"/>
</dbReference>
<dbReference type="KEGG" id="dae:Dtox_1685"/>
<dbReference type="GO" id="GO:0005436">
    <property type="term" value="F:sodium:phosphate symporter activity"/>
    <property type="evidence" value="ECO:0007669"/>
    <property type="project" value="InterPro"/>
</dbReference>
<dbReference type="PANTHER" id="PTHR10010:SF46">
    <property type="entry name" value="SODIUM-DEPENDENT PHOSPHATE TRANSPORT PROTEIN 2B"/>
    <property type="match status" value="1"/>
</dbReference>
<organism evidence="8 9">
    <name type="scientific">Desulfofarcimen acetoxidans (strain ATCC 49208 / DSM 771 / KCTC 5769 / VKM B-1644 / 5575)</name>
    <name type="common">Desulfotomaculum acetoxidans</name>
    <dbReference type="NCBI Taxonomy" id="485916"/>
    <lineage>
        <taxon>Bacteria</taxon>
        <taxon>Bacillati</taxon>
        <taxon>Bacillota</taxon>
        <taxon>Clostridia</taxon>
        <taxon>Eubacteriales</taxon>
        <taxon>Peptococcaceae</taxon>
        <taxon>Desulfofarcimen</taxon>
    </lineage>
</organism>
<dbReference type="Pfam" id="PF01895">
    <property type="entry name" value="PhoU"/>
    <property type="match status" value="2"/>
</dbReference>
<evidence type="ECO:0000313" key="8">
    <source>
        <dbReference type="EMBL" id="ACV62542.1"/>
    </source>
</evidence>
<dbReference type="Pfam" id="PF02690">
    <property type="entry name" value="Na_Pi_cotrans"/>
    <property type="match status" value="2"/>
</dbReference>
<dbReference type="Proteomes" id="UP000002217">
    <property type="component" value="Chromosome"/>
</dbReference>
<dbReference type="GO" id="GO:0005886">
    <property type="term" value="C:plasma membrane"/>
    <property type="evidence" value="ECO:0007669"/>
    <property type="project" value="UniProtKB-SubCell"/>
</dbReference>
<dbReference type="STRING" id="485916.Dtox_1685"/>
<keyword evidence="3 6" id="KW-0812">Transmembrane</keyword>
<feature type="transmembrane region" description="Helical" evidence="6">
    <location>
        <begin position="245"/>
        <end position="267"/>
    </location>
</feature>
<sequence length="563" mass="63117">MWNQFMLGILGGMGLILFGMQILSESLQTIAGLKLKIILSNLTRNRFVGMFLGIIITILFQSSTATSVILVGLTSASIITLGQTLSVLLGAGIGTTVTAQLIAFKLTEVALPLVGVGAMIIFFTKRLKYRQYGLAILGFGLLFLGLKIMSDCMYPLRSDPYLKNILVFLASKPLLSMIIAAVFAFLVHSSAAIIGIIMLLAVQGLVSIEHAIYFLFGANVGTCFTAILHSIGSSRESQRVAIAQIMFKLIGVFVLLPFVHPFAVFIAKTTVNSGHQVANAHTIYNIFDVIICLPFLKQFQIFLNKIIPEVKEIKNAFRPQYIKEELIKSPVIGIGLATREIIHISDQVFDMIIDILKVFKKNEPDLLEEMLKKEKYVDILAKETSQYLAKILRQPLTKNDFNRSMSLMNIVNDFEHIGDIIEKYITDLCKNKFQTNFDFSEKGWQELIEMHERICELTRLACIALATNNLTLARDVVDIQPELIKLEKHFRQCHIERLREGFQCSIETSSIHLDLINALLRISEHIKNIANVMITDSFEVDVDFAKINSSLKQDYEQIGTSLS</sequence>
<keyword evidence="5 6" id="KW-0472">Membrane</keyword>
<keyword evidence="2" id="KW-1003">Cell membrane</keyword>
<comment type="subcellular location">
    <subcellularLocation>
        <location evidence="1">Cell membrane</location>
        <topology evidence="1">Multi-pass membrane protein</topology>
    </subcellularLocation>
</comment>
<evidence type="ECO:0000259" key="7">
    <source>
        <dbReference type="Pfam" id="PF01895"/>
    </source>
</evidence>
<evidence type="ECO:0000256" key="5">
    <source>
        <dbReference type="ARBA" id="ARBA00023136"/>
    </source>
</evidence>
<feature type="transmembrane region" description="Helical" evidence="6">
    <location>
        <begin position="176"/>
        <end position="200"/>
    </location>
</feature>
<dbReference type="Gene3D" id="1.20.58.220">
    <property type="entry name" value="Phosphate transport system protein phou homolog 2, domain 2"/>
    <property type="match status" value="1"/>
</dbReference>
<dbReference type="RefSeq" id="WP_015757253.1">
    <property type="nucleotide sequence ID" value="NC_013216.1"/>
</dbReference>
<dbReference type="HOGENOM" id="CLU_025623_2_0_9"/>
<evidence type="ECO:0000256" key="2">
    <source>
        <dbReference type="ARBA" id="ARBA00022475"/>
    </source>
</evidence>
<dbReference type="eggNOG" id="COG1283">
    <property type="taxonomic scope" value="Bacteria"/>
</dbReference>
<dbReference type="NCBIfam" id="NF037997">
    <property type="entry name" value="Na_Pi_symport"/>
    <property type="match status" value="1"/>
</dbReference>